<dbReference type="GO" id="GO:0020037">
    <property type="term" value="F:heme binding"/>
    <property type="evidence" value="ECO:0007669"/>
    <property type="project" value="InterPro"/>
</dbReference>
<dbReference type="InterPro" id="IPR001128">
    <property type="entry name" value="Cyt_P450"/>
</dbReference>
<accession>A0A9X3RY29</accession>
<dbReference type="Gene3D" id="1.10.630.10">
    <property type="entry name" value="Cytochrome P450"/>
    <property type="match status" value="1"/>
</dbReference>
<dbReference type="RefSeq" id="WP_270037275.1">
    <property type="nucleotide sequence ID" value="NZ_JAPDOD010000001.1"/>
</dbReference>
<dbReference type="InterPro" id="IPR002397">
    <property type="entry name" value="Cyt_P450_B"/>
</dbReference>
<reference evidence="2" key="1">
    <citation type="submission" date="2022-10" db="EMBL/GenBank/DDBJ databases">
        <title>The WGS of Solirubrobacter ginsenosidimutans DSM 21036.</title>
        <authorList>
            <person name="Jiang Z."/>
        </authorList>
    </citation>
    <scope>NUCLEOTIDE SEQUENCE</scope>
    <source>
        <strain evidence="2">DSM 21036</strain>
    </source>
</reference>
<name>A0A9X3RY29_9ACTN</name>
<evidence type="ECO:0000313" key="2">
    <source>
        <dbReference type="EMBL" id="MDA0158684.1"/>
    </source>
</evidence>
<evidence type="ECO:0000256" key="1">
    <source>
        <dbReference type="ARBA" id="ARBA00010617"/>
    </source>
</evidence>
<dbReference type="PRINTS" id="PR00359">
    <property type="entry name" value="BP450"/>
</dbReference>
<dbReference type="SUPFAM" id="SSF48264">
    <property type="entry name" value="Cytochrome P450"/>
    <property type="match status" value="1"/>
</dbReference>
<proteinExistence type="inferred from homology"/>
<dbReference type="AlphaFoldDB" id="A0A9X3RY29"/>
<organism evidence="2 3">
    <name type="scientific">Solirubrobacter ginsenosidimutans</name>
    <dbReference type="NCBI Taxonomy" id="490573"/>
    <lineage>
        <taxon>Bacteria</taxon>
        <taxon>Bacillati</taxon>
        <taxon>Actinomycetota</taxon>
        <taxon>Thermoleophilia</taxon>
        <taxon>Solirubrobacterales</taxon>
        <taxon>Solirubrobacteraceae</taxon>
        <taxon>Solirubrobacter</taxon>
    </lineage>
</organism>
<dbReference type="PRINTS" id="PR00385">
    <property type="entry name" value="P450"/>
</dbReference>
<dbReference type="Pfam" id="PF00067">
    <property type="entry name" value="p450"/>
    <property type="match status" value="1"/>
</dbReference>
<dbReference type="GO" id="GO:0016705">
    <property type="term" value="F:oxidoreductase activity, acting on paired donors, with incorporation or reduction of molecular oxygen"/>
    <property type="evidence" value="ECO:0007669"/>
    <property type="project" value="InterPro"/>
</dbReference>
<dbReference type="Proteomes" id="UP001149140">
    <property type="component" value="Unassembled WGS sequence"/>
</dbReference>
<dbReference type="GO" id="GO:0005506">
    <property type="term" value="F:iron ion binding"/>
    <property type="evidence" value="ECO:0007669"/>
    <property type="project" value="InterPro"/>
</dbReference>
<protein>
    <submittedName>
        <fullName evidence="2">Cytochrome P450</fullName>
    </submittedName>
</protein>
<dbReference type="CDD" id="cd11035">
    <property type="entry name" value="P450cam-like"/>
    <property type="match status" value="1"/>
</dbReference>
<gene>
    <name evidence="2" type="ORF">OM076_00285</name>
</gene>
<keyword evidence="3" id="KW-1185">Reference proteome</keyword>
<dbReference type="PANTHER" id="PTHR46696:SF6">
    <property type="entry name" value="P450, PUTATIVE (EUROFUNG)-RELATED"/>
    <property type="match status" value="1"/>
</dbReference>
<comment type="caution">
    <text evidence="2">The sequence shown here is derived from an EMBL/GenBank/DDBJ whole genome shotgun (WGS) entry which is preliminary data.</text>
</comment>
<dbReference type="PANTHER" id="PTHR46696">
    <property type="entry name" value="P450, PUTATIVE (EUROFUNG)-RELATED"/>
    <property type="match status" value="1"/>
</dbReference>
<dbReference type="EMBL" id="JAPDOD010000001">
    <property type="protein sequence ID" value="MDA0158684.1"/>
    <property type="molecule type" value="Genomic_DNA"/>
</dbReference>
<dbReference type="GO" id="GO:0004497">
    <property type="term" value="F:monooxygenase activity"/>
    <property type="evidence" value="ECO:0007669"/>
    <property type="project" value="InterPro"/>
</dbReference>
<sequence length="404" mass="45977">MKGEEVTGCPVMHQDFSTTRDLGDYWALANDLRESCPHFYNKYSGGGYWVFTRHEAVKDIYKTPEIFSSESITPWEPNPIYRFVPTQVDAPDHIKYRRILNPWFSPKAMEAAAPMMRELCRSFIEPLVAKGRGDFIEDFALLYPTAAFLSVIGVPVSYTEQFAEWVDMFFGGFGGDPEGAENMGKALSEMRVFWSEQLADRRINPQPEGDLFTYLLNSTVDDEPLDEEVLLDMCTVLTLAGLDTTRAELGYMFHHLALNPADRQKLIDDPELAPLAVEETLRYYTIIFGDGRKVTRDIEFHGVQLKKGDMVYALVSGANRDPRHWERADEFVIDRKKNNHFGFASGPHRCLGMHLARREMAIAVQEWLSVIPHFELDSDATLQERGGGAMMALETLPLRWEVGS</sequence>
<evidence type="ECO:0000313" key="3">
    <source>
        <dbReference type="Proteomes" id="UP001149140"/>
    </source>
</evidence>
<dbReference type="InterPro" id="IPR036396">
    <property type="entry name" value="Cyt_P450_sf"/>
</dbReference>
<comment type="similarity">
    <text evidence="1">Belongs to the cytochrome P450 family.</text>
</comment>